<comment type="caution">
    <text evidence="2">The sequence shown here is derived from an EMBL/GenBank/DDBJ whole genome shotgun (WGS) entry which is preliminary data.</text>
</comment>
<evidence type="ECO:0000313" key="3">
    <source>
        <dbReference type="Proteomes" id="UP000028837"/>
    </source>
</evidence>
<sequence length="96" mass="10371">MAFTALPLLQRRSRKRCETKSGDGTAPADPGEEVAAPEQSPDATFGDEVEEQEEEEDEEEEHAEAEGKAEGTGEEDEQGQERGDRLCEGGADSESD</sequence>
<gene>
    <name evidence="2" type="ORF">TGDOM2_361560</name>
</gene>
<dbReference type="VEuPathDB" id="ToxoDB:TGDOM2_361560"/>
<accession>A0A086KFU5</accession>
<dbReference type="AlphaFoldDB" id="A0A086KFU5"/>
<evidence type="ECO:0000256" key="1">
    <source>
        <dbReference type="SAM" id="MobiDB-lite"/>
    </source>
</evidence>
<organism evidence="2 3">
    <name type="scientific">Toxoplasma gondii GAB2-2007-GAL-DOM2</name>
    <dbReference type="NCBI Taxonomy" id="1130820"/>
    <lineage>
        <taxon>Eukaryota</taxon>
        <taxon>Sar</taxon>
        <taxon>Alveolata</taxon>
        <taxon>Apicomplexa</taxon>
        <taxon>Conoidasida</taxon>
        <taxon>Coccidia</taxon>
        <taxon>Eucoccidiorida</taxon>
        <taxon>Eimeriorina</taxon>
        <taxon>Sarcocystidae</taxon>
        <taxon>Toxoplasma</taxon>
    </lineage>
</organism>
<name>A0A086KFU5_TOXGO</name>
<reference evidence="2 3" key="1">
    <citation type="submission" date="2014-02" db="EMBL/GenBank/DDBJ databases">
        <authorList>
            <person name="Sibley D."/>
            <person name="Venepally P."/>
            <person name="Karamycheva S."/>
            <person name="Hadjithomas M."/>
            <person name="Khan A."/>
            <person name="Brunk B."/>
            <person name="Roos D."/>
            <person name="Caler E."/>
            <person name="Lorenzi H."/>
        </authorList>
    </citation>
    <scope>NUCLEOTIDE SEQUENCE [LARGE SCALE GENOMIC DNA]</scope>
    <source>
        <strain evidence="2 3">GAB2-2007-GAL-DOM2</strain>
    </source>
</reference>
<feature type="compositionally biased region" description="Acidic residues" evidence="1">
    <location>
        <begin position="45"/>
        <end position="63"/>
    </location>
</feature>
<feature type="region of interest" description="Disordered" evidence="1">
    <location>
        <begin position="1"/>
        <end position="96"/>
    </location>
</feature>
<proteinExistence type="predicted"/>
<protein>
    <submittedName>
        <fullName evidence="2">Uncharacterized protein</fullName>
    </submittedName>
</protein>
<dbReference type="Proteomes" id="UP000028837">
    <property type="component" value="Unassembled WGS sequence"/>
</dbReference>
<dbReference type="EMBL" id="AHZU02000537">
    <property type="protein sequence ID" value="KFG43263.1"/>
    <property type="molecule type" value="Genomic_DNA"/>
</dbReference>
<evidence type="ECO:0000313" key="2">
    <source>
        <dbReference type="EMBL" id="KFG43263.1"/>
    </source>
</evidence>